<dbReference type="InterPro" id="IPR009057">
    <property type="entry name" value="Homeodomain-like_sf"/>
</dbReference>
<dbReference type="PANTHER" id="PTHR30055:SF220">
    <property type="entry name" value="TETR-FAMILY REGULATORY PROTEIN"/>
    <property type="match status" value="1"/>
</dbReference>
<dbReference type="RefSeq" id="WP_048838733.1">
    <property type="nucleotide sequence ID" value="NZ_BAMV01000016.1"/>
</dbReference>
<evidence type="ECO:0000256" key="2">
    <source>
        <dbReference type="ARBA" id="ARBA00023125"/>
    </source>
</evidence>
<dbReference type="GO" id="GO:0003700">
    <property type="term" value="F:DNA-binding transcription factor activity"/>
    <property type="evidence" value="ECO:0007669"/>
    <property type="project" value="TreeGrafter"/>
</dbReference>
<dbReference type="EMBL" id="BJVU01000004">
    <property type="protein sequence ID" value="GEL58699.1"/>
    <property type="molecule type" value="Genomic_DNA"/>
</dbReference>
<feature type="domain" description="HTH tetR-type" evidence="5">
    <location>
        <begin position="13"/>
        <end position="73"/>
    </location>
</feature>
<keyword evidence="1" id="KW-0805">Transcription regulation</keyword>
<evidence type="ECO:0000259" key="5">
    <source>
        <dbReference type="PROSITE" id="PS50977"/>
    </source>
</evidence>
<reference evidence="7 9" key="2">
    <citation type="submission" date="2019-07" db="EMBL/GenBank/DDBJ databases">
        <title>Whole genome shotgun sequence of Acetobacter cibinongensis NBRC 16605.</title>
        <authorList>
            <person name="Hosoyama A."/>
            <person name="Uohara A."/>
            <person name="Ohji S."/>
            <person name="Ichikawa N."/>
        </authorList>
    </citation>
    <scope>NUCLEOTIDE SEQUENCE [LARGE SCALE GENOMIC DNA]</scope>
    <source>
        <strain evidence="7 9">NBRC 16605</strain>
    </source>
</reference>
<dbReference type="Proteomes" id="UP000032671">
    <property type="component" value="Unassembled WGS sequence"/>
</dbReference>
<dbReference type="InterPro" id="IPR050109">
    <property type="entry name" value="HTH-type_TetR-like_transc_reg"/>
</dbReference>
<evidence type="ECO:0000256" key="3">
    <source>
        <dbReference type="ARBA" id="ARBA00023163"/>
    </source>
</evidence>
<feature type="DNA-binding region" description="H-T-H motif" evidence="4">
    <location>
        <begin position="36"/>
        <end position="55"/>
    </location>
</feature>
<accession>A0A6N3SQH6</accession>
<dbReference type="SUPFAM" id="SSF48498">
    <property type="entry name" value="Tetracyclin repressor-like, C-terminal domain"/>
    <property type="match status" value="1"/>
</dbReference>
<dbReference type="PROSITE" id="PS50977">
    <property type="entry name" value="HTH_TETR_2"/>
    <property type="match status" value="1"/>
</dbReference>
<organism evidence="6 8">
    <name type="scientific">Acetobacter cibinongensis</name>
    <dbReference type="NCBI Taxonomy" id="146475"/>
    <lineage>
        <taxon>Bacteria</taxon>
        <taxon>Pseudomonadati</taxon>
        <taxon>Pseudomonadota</taxon>
        <taxon>Alphaproteobacteria</taxon>
        <taxon>Acetobacterales</taxon>
        <taxon>Acetobacteraceae</taxon>
        <taxon>Acetobacter</taxon>
    </lineage>
</organism>
<keyword evidence="2 4" id="KW-0238">DNA-binding</keyword>
<dbReference type="PANTHER" id="PTHR30055">
    <property type="entry name" value="HTH-TYPE TRANSCRIPTIONAL REGULATOR RUTR"/>
    <property type="match status" value="1"/>
</dbReference>
<sequence>MQDAPQPGQYHHGNLRTTLLQTARKLLETEGPSGLKLRAITRAAGVSAMAAAPHFGNLQGLLTALATQGFEELSRNMEQVQPRTLNAVGIAYILFALQNPGLFTLMFRSDAIDGTQPGFRQVAQRAFSILEKKATAAGDASTDAAASALQAARWAQVHGLAVLALDGLLDPFVERDPGQTLEKFVVQVMARLAL</sequence>
<dbReference type="InterPro" id="IPR001647">
    <property type="entry name" value="HTH_TetR"/>
</dbReference>
<accession>A0A0D6N516</accession>
<dbReference type="InterPro" id="IPR036271">
    <property type="entry name" value="Tet_transcr_reg_TetR-rel_C_sf"/>
</dbReference>
<dbReference type="AlphaFoldDB" id="A0A0D6N516"/>
<evidence type="ECO:0000256" key="1">
    <source>
        <dbReference type="ARBA" id="ARBA00023015"/>
    </source>
</evidence>
<keyword evidence="3" id="KW-0804">Transcription</keyword>
<dbReference type="InterPro" id="IPR025996">
    <property type="entry name" value="MT1864/Rv1816-like_C"/>
</dbReference>
<dbReference type="Pfam" id="PF13305">
    <property type="entry name" value="TetR_C_33"/>
    <property type="match status" value="1"/>
</dbReference>
<evidence type="ECO:0000313" key="7">
    <source>
        <dbReference type="EMBL" id="GEL58699.1"/>
    </source>
</evidence>
<keyword evidence="9" id="KW-1185">Reference proteome</keyword>
<dbReference type="EMBL" id="BAMV01000016">
    <property type="protein sequence ID" value="GAN60668.1"/>
    <property type="molecule type" value="Genomic_DNA"/>
</dbReference>
<name>A0A0D6N516_9PROT</name>
<dbReference type="Proteomes" id="UP000321891">
    <property type="component" value="Unassembled WGS sequence"/>
</dbReference>
<proteinExistence type="predicted"/>
<dbReference type="Pfam" id="PF00440">
    <property type="entry name" value="TetR_N"/>
    <property type="match status" value="1"/>
</dbReference>
<protein>
    <submittedName>
        <fullName evidence="7">TetR family transcriptional regulator</fullName>
    </submittedName>
    <submittedName>
        <fullName evidence="6">Transcriptional regulator TetR</fullName>
    </submittedName>
</protein>
<comment type="caution">
    <text evidence="6">The sequence shown here is derived from an EMBL/GenBank/DDBJ whole genome shotgun (WGS) entry which is preliminary data.</text>
</comment>
<evidence type="ECO:0000313" key="9">
    <source>
        <dbReference type="Proteomes" id="UP000321891"/>
    </source>
</evidence>
<dbReference type="Gene3D" id="1.10.357.10">
    <property type="entry name" value="Tetracycline Repressor, domain 2"/>
    <property type="match status" value="1"/>
</dbReference>
<reference evidence="6 8" key="1">
    <citation type="submission" date="2012-11" db="EMBL/GenBank/DDBJ databases">
        <title>Whole genome sequence of Acetobacter cibinongensis 4H-1.</title>
        <authorList>
            <person name="Azuma Y."/>
            <person name="Higashiura N."/>
            <person name="Hirakawa H."/>
            <person name="Matsushita K."/>
        </authorList>
    </citation>
    <scope>NUCLEOTIDE SEQUENCE [LARGE SCALE GENOMIC DNA]</scope>
    <source>
        <strain evidence="6 8">4H-1</strain>
    </source>
</reference>
<dbReference type="GO" id="GO:0000976">
    <property type="term" value="F:transcription cis-regulatory region binding"/>
    <property type="evidence" value="ECO:0007669"/>
    <property type="project" value="TreeGrafter"/>
</dbReference>
<evidence type="ECO:0000256" key="4">
    <source>
        <dbReference type="PROSITE-ProRule" id="PRU00335"/>
    </source>
</evidence>
<dbReference type="SUPFAM" id="SSF46689">
    <property type="entry name" value="Homeodomain-like"/>
    <property type="match status" value="1"/>
</dbReference>
<evidence type="ECO:0000313" key="8">
    <source>
        <dbReference type="Proteomes" id="UP000032671"/>
    </source>
</evidence>
<gene>
    <name evidence="6" type="ORF">Abci_016_014</name>
    <name evidence="7" type="ORF">ACI01nite_13010</name>
</gene>
<evidence type="ECO:0000313" key="6">
    <source>
        <dbReference type="EMBL" id="GAN60668.1"/>
    </source>
</evidence>